<organism evidence="2 3">
    <name type="scientific">Vitrella brassicaformis (strain CCMP3155)</name>
    <dbReference type="NCBI Taxonomy" id="1169540"/>
    <lineage>
        <taxon>Eukaryota</taxon>
        <taxon>Sar</taxon>
        <taxon>Alveolata</taxon>
        <taxon>Colpodellida</taxon>
        <taxon>Vitrellaceae</taxon>
        <taxon>Vitrella</taxon>
    </lineage>
</organism>
<dbReference type="VEuPathDB" id="CryptoDB:Vbra_12685"/>
<sequence>MSSASAAQQQQQQQQQQQEVPRQKGVVSAKDYEARLEEVLKEVKKASRPNEPEFIDLWGIYDPHMMEDIIADDPEQHEKNKKEVVYPYPSIVITKVPEFYRQQPNQGWRDFEKCKLGHIGNEDEKNVLLTLAIKAKEPAKGVTWAEFLEEMSAYEGGAMCSWNGRECELLAGGHRDSSGRYRLSYRR</sequence>
<feature type="compositionally biased region" description="Low complexity" evidence="1">
    <location>
        <begin position="1"/>
        <end position="18"/>
    </location>
</feature>
<evidence type="ECO:0000313" key="2">
    <source>
        <dbReference type="EMBL" id="CEL99818.1"/>
    </source>
</evidence>
<proteinExistence type="predicted"/>
<keyword evidence="3" id="KW-1185">Reference proteome</keyword>
<dbReference type="PhylomeDB" id="A0A0G4EPR2"/>
<gene>
    <name evidence="2" type="ORF">Vbra_12685</name>
</gene>
<feature type="region of interest" description="Disordered" evidence="1">
    <location>
        <begin position="1"/>
        <end position="29"/>
    </location>
</feature>
<dbReference type="InParanoid" id="A0A0G4EPR2"/>
<dbReference type="EMBL" id="CDMY01000289">
    <property type="protein sequence ID" value="CEL99818.1"/>
    <property type="molecule type" value="Genomic_DNA"/>
</dbReference>
<dbReference type="Proteomes" id="UP000041254">
    <property type="component" value="Unassembled WGS sequence"/>
</dbReference>
<evidence type="ECO:0000313" key="3">
    <source>
        <dbReference type="Proteomes" id="UP000041254"/>
    </source>
</evidence>
<evidence type="ECO:0000256" key="1">
    <source>
        <dbReference type="SAM" id="MobiDB-lite"/>
    </source>
</evidence>
<name>A0A0G4EPR2_VITBC</name>
<reference evidence="2 3" key="1">
    <citation type="submission" date="2014-11" db="EMBL/GenBank/DDBJ databases">
        <authorList>
            <person name="Zhu J."/>
            <person name="Qi W."/>
            <person name="Song R."/>
        </authorList>
    </citation>
    <scope>NUCLEOTIDE SEQUENCE [LARGE SCALE GENOMIC DNA]</scope>
</reference>
<accession>A0A0G4EPR2</accession>
<protein>
    <submittedName>
        <fullName evidence="2">Uncharacterized protein</fullName>
    </submittedName>
</protein>
<dbReference type="AlphaFoldDB" id="A0A0G4EPR2"/>